<evidence type="ECO:0000256" key="4">
    <source>
        <dbReference type="ARBA" id="ARBA00014846"/>
    </source>
</evidence>
<sequence>MKYVSLDQGWSFFAEGGANIVLESAQVPGRLLRLRKFADSNPSTIEIYEFYERAFKPTLSPYLLEMELVSVQQALWENLTLSYGLKYDLNGLLIEHALYRWKDTESISTEKYNGITCFRRKILPQGQNNKDLIGSVCLEFKPKWLVQSPNAPPAAKRCRTCALRAMRGKPQTFCPLDLASGVRDRVQDAVKFLLPNGTIWSTALVEYFTTCPVLRLLKHLQQKDNRGILNWQSAVDEDFLIAMAARDCTMFVEILDCKPVQSTDFEPVEVENDTFYVRCKLTDLDLKNDHPQKRQHWASIEKDLQTYYMASST</sequence>
<keyword evidence="5 9" id="KW-0808">Transferase</keyword>
<evidence type="ECO:0000256" key="7">
    <source>
        <dbReference type="ARBA" id="ARBA00022777"/>
    </source>
</evidence>
<keyword evidence="6 9" id="KW-0547">Nucleotide-binding</keyword>
<evidence type="ECO:0000256" key="3">
    <source>
        <dbReference type="ARBA" id="ARBA00012023"/>
    </source>
</evidence>
<evidence type="ECO:0000256" key="6">
    <source>
        <dbReference type="ARBA" id="ARBA00022741"/>
    </source>
</evidence>
<evidence type="ECO:0000256" key="2">
    <source>
        <dbReference type="ARBA" id="ARBA00008305"/>
    </source>
</evidence>
<dbReference type="GO" id="GO:0005524">
    <property type="term" value="F:ATP binding"/>
    <property type="evidence" value="ECO:0007669"/>
    <property type="project" value="UniProtKB-KW"/>
</dbReference>
<dbReference type="GO" id="GO:0035299">
    <property type="term" value="F:inositol-1,3,4,5,6-pentakisphosphate 2-kinase activity"/>
    <property type="evidence" value="ECO:0007669"/>
    <property type="project" value="UniProtKB-EC"/>
</dbReference>
<dbReference type="EC" id="2.7.1.158" evidence="3 9"/>
<dbReference type="PANTHER" id="PTHR14456">
    <property type="entry name" value="INOSITOL POLYPHOSPHATE KINASE 1"/>
    <property type="match status" value="1"/>
</dbReference>
<dbReference type="GO" id="GO:0005634">
    <property type="term" value="C:nucleus"/>
    <property type="evidence" value="ECO:0007669"/>
    <property type="project" value="TreeGrafter"/>
</dbReference>
<comment type="function">
    <text evidence="9">Phosphorylates Ins(1,3,4,5,6)P5 at position 2 to form Ins(1,2,3,4,5,6)P6 (InsP6 or phytate).</text>
</comment>
<evidence type="ECO:0000256" key="9">
    <source>
        <dbReference type="RuleBase" id="RU364126"/>
    </source>
</evidence>
<keyword evidence="8 9" id="KW-0067">ATP-binding</keyword>
<dbReference type="AlphaFoldDB" id="A0A060T7H4"/>
<dbReference type="GO" id="GO:0032958">
    <property type="term" value="P:inositol phosphate biosynthetic process"/>
    <property type="evidence" value="ECO:0007669"/>
    <property type="project" value="TreeGrafter"/>
</dbReference>
<comment type="function">
    <text evidence="1">Has kinase activity and phosphorylates inositol-1,3,4,5,6-pentakisphosphate (Ins(1,3,4,5,6)P5) to produce 1,2,3,4,5,6-hexakisphosphate (InsP6), also known as phytate.</text>
</comment>
<protein>
    <recommendedName>
        <fullName evidence="4 9">Inositol-pentakisphosphate 2-kinase</fullName>
        <ecNumber evidence="3 9">2.7.1.158</ecNumber>
    </recommendedName>
</protein>
<organism evidence="10">
    <name type="scientific">Blastobotrys adeninivorans</name>
    <name type="common">Yeast</name>
    <name type="synonym">Arxula adeninivorans</name>
    <dbReference type="NCBI Taxonomy" id="409370"/>
    <lineage>
        <taxon>Eukaryota</taxon>
        <taxon>Fungi</taxon>
        <taxon>Dikarya</taxon>
        <taxon>Ascomycota</taxon>
        <taxon>Saccharomycotina</taxon>
        <taxon>Dipodascomycetes</taxon>
        <taxon>Dipodascales</taxon>
        <taxon>Trichomonascaceae</taxon>
        <taxon>Blastobotrys</taxon>
    </lineage>
</organism>
<accession>A0A060T7H4</accession>
<dbReference type="EMBL" id="HG937694">
    <property type="protein sequence ID" value="CDP37080.1"/>
    <property type="molecule type" value="Genomic_DNA"/>
</dbReference>
<evidence type="ECO:0000256" key="1">
    <source>
        <dbReference type="ARBA" id="ARBA00003979"/>
    </source>
</evidence>
<keyword evidence="7 9" id="KW-0418">Kinase</keyword>
<reference evidence="10" key="2">
    <citation type="submission" date="2014-06" db="EMBL/GenBank/DDBJ databases">
        <title>The complete genome of Blastobotrys (Arxula) adeninivorans LS3 - a yeast of biotechnological interest.</title>
        <authorList>
            <person name="Kunze G."/>
            <person name="Gaillardin C."/>
            <person name="Czernicka M."/>
            <person name="Durrens P."/>
            <person name="Martin T."/>
            <person name="Boer E."/>
            <person name="Gabaldon T."/>
            <person name="Cruz J."/>
            <person name="Talla E."/>
            <person name="Marck C."/>
            <person name="Goffeau A."/>
            <person name="Barbe V."/>
            <person name="Baret P."/>
            <person name="Baronian K."/>
            <person name="Beier S."/>
            <person name="Bleykasten C."/>
            <person name="Bode R."/>
            <person name="Casaregola S."/>
            <person name="Despons L."/>
            <person name="Fairhead C."/>
            <person name="Giersberg M."/>
            <person name="Gierski P."/>
            <person name="Hahnel U."/>
            <person name="Hartmann A."/>
            <person name="Jankowska D."/>
            <person name="Jubin C."/>
            <person name="Jung P."/>
            <person name="Lafontaine I."/>
            <person name="Leh-Louis V."/>
            <person name="Lemaire M."/>
            <person name="Marcet-Houben M."/>
            <person name="Mascher M."/>
            <person name="Morel G."/>
            <person name="Richard G.-F."/>
            <person name="Riechen J."/>
            <person name="Sacerdot C."/>
            <person name="Sarkar A."/>
            <person name="Savel G."/>
            <person name="Schacherer J."/>
            <person name="Sherman D."/>
            <person name="Straub M.-L."/>
            <person name="Stein N."/>
            <person name="Thierry A."/>
            <person name="Trautwein-Schult A."/>
            <person name="Westhof E."/>
            <person name="Worch S."/>
            <person name="Dujon B."/>
            <person name="Souciet J.-L."/>
            <person name="Wincker P."/>
            <person name="Scholz U."/>
            <person name="Neuveglise N."/>
        </authorList>
    </citation>
    <scope>NUCLEOTIDE SEQUENCE</scope>
    <source>
        <strain evidence="10">LS3</strain>
    </source>
</reference>
<comment type="domain">
    <text evidence="9">The EXKPK motif is conserved in inositol-pentakisphosphate 2-kinases of both family 1 and 2.</text>
</comment>
<proteinExistence type="inferred from homology"/>
<dbReference type="Pfam" id="PF06090">
    <property type="entry name" value="Ins_P5_2-kin"/>
    <property type="match status" value="1"/>
</dbReference>
<dbReference type="InterPro" id="IPR009286">
    <property type="entry name" value="Ins_P5_2-kin"/>
</dbReference>
<name>A0A060T7H4_BLAAD</name>
<reference evidence="10" key="1">
    <citation type="submission" date="2014-02" db="EMBL/GenBank/DDBJ databases">
        <authorList>
            <person name="Genoscope - CEA"/>
        </authorList>
    </citation>
    <scope>NUCLEOTIDE SEQUENCE</scope>
    <source>
        <strain evidence="10">LS3</strain>
    </source>
</reference>
<evidence type="ECO:0000313" key="10">
    <source>
        <dbReference type="EMBL" id="CDP37080.1"/>
    </source>
</evidence>
<dbReference type="PhylomeDB" id="A0A060T7H4"/>
<evidence type="ECO:0000256" key="8">
    <source>
        <dbReference type="ARBA" id="ARBA00022840"/>
    </source>
</evidence>
<comment type="similarity">
    <text evidence="2">Belongs to the IPK1 type 1 family.</text>
</comment>
<comment type="catalytic activity">
    <reaction evidence="9">
        <text>1D-myo-inositol 1,3,4,5,6-pentakisphosphate + ATP = 1D-myo-inositol hexakisphosphate + ADP + H(+)</text>
        <dbReference type="Rhea" id="RHEA:20313"/>
        <dbReference type="ChEBI" id="CHEBI:15378"/>
        <dbReference type="ChEBI" id="CHEBI:30616"/>
        <dbReference type="ChEBI" id="CHEBI:57733"/>
        <dbReference type="ChEBI" id="CHEBI:58130"/>
        <dbReference type="ChEBI" id="CHEBI:456216"/>
        <dbReference type="EC" id="2.7.1.158"/>
    </reaction>
</comment>
<dbReference type="PANTHER" id="PTHR14456:SF2">
    <property type="entry name" value="INOSITOL-PENTAKISPHOSPHATE 2-KINASE"/>
    <property type="match status" value="1"/>
</dbReference>
<evidence type="ECO:0000256" key="5">
    <source>
        <dbReference type="ARBA" id="ARBA00022679"/>
    </source>
</evidence>
<gene>
    <name evidence="10" type="ORF">GNLVRS02_ARAD1D03256g</name>
</gene>